<dbReference type="STRING" id="697329.Rumal_1845"/>
<evidence type="ECO:0000313" key="11">
    <source>
        <dbReference type="Proteomes" id="UP000006919"/>
    </source>
</evidence>
<feature type="domain" description="Glycoside hydrolase family 5" evidence="9">
    <location>
        <begin position="14"/>
        <end position="261"/>
    </location>
</feature>
<dbReference type="SUPFAM" id="SSF51445">
    <property type="entry name" value="(Trans)glycosidases"/>
    <property type="match status" value="1"/>
</dbReference>
<keyword evidence="6 8" id="KW-0326">Glycosidase</keyword>
<dbReference type="HOGENOM" id="CLU_012932_3_0_9"/>
<dbReference type="InterPro" id="IPR018087">
    <property type="entry name" value="Glyco_hydro_5_CS"/>
</dbReference>
<protein>
    <recommendedName>
        <fullName evidence="2">cellulase</fullName>
        <ecNumber evidence="2">3.2.1.4</ecNumber>
    </recommendedName>
</protein>
<comment type="catalytic activity">
    <reaction evidence="1">
        <text>Endohydrolysis of (1-&gt;4)-beta-D-glucosidic linkages in cellulose, lichenin and cereal beta-D-glucans.</text>
        <dbReference type="EC" id="3.2.1.4"/>
    </reaction>
</comment>
<proteinExistence type="inferred from homology"/>
<evidence type="ECO:0000256" key="2">
    <source>
        <dbReference type="ARBA" id="ARBA00012601"/>
    </source>
</evidence>
<gene>
    <name evidence="10" type="ordered locus">Rumal_1845</name>
</gene>
<sequence length="312" mass="35767">MLDKLKVINGKLTAGEKPVRLFGLSTHGIAWYPEYICEESFNALKKDWRTNCIRIAMYTDEFRGYCKDGNKQHLKELIEKGVVIAEKLDMYVIVDWHVLCDQDPMKYIDEAEEFFSDMSKRFANKTNVIYEICNEPNCSGTWDKITEYADRIIPIIRSNSPDALIVTGTSTWSQDIHCALEKPLKWDNVMYSLHFYAATHKGTLRSRLERCIEAGLPVFINEFNLCEASGKGDIDIDEANAWYEVIDRLGLSCISWCLSNSGDTCGVFTQNCTKLSGWTDEDIKTSGKIIKGWFEAFADEENTNEQCFRIDK</sequence>
<dbReference type="RefSeq" id="WP_013498507.1">
    <property type="nucleotide sequence ID" value="NC_014833.1"/>
</dbReference>
<evidence type="ECO:0000256" key="3">
    <source>
        <dbReference type="ARBA" id="ARBA00022801"/>
    </source>
</evidence>
<keyword evidence="4" id="KW-0136">Cellulose degradation</keyword>
<dbReference type="Pfam" id="PF00150">
    <property type="entry name" value="Cellulase"/>
    <property type="match status" value="1"/>
</dbReference>
<dbReference type="GO" id="GO:0030245">
    <property type="term" value="P:cellulose catabolic process"/>
    <property type="evidence" value="ECO:0007669"/>
    <property type="project" value="UniProtKB-KW"/>
</dbReference>
<accession>E6UAC1</accession>
<evidence type="ECO:0000256" key="5">
    <source>
        <dbReference type="ARBA" id="ARBA00023277"/>
    </source>
</evidence>
<keyword evidence="3 8" id="KW-0378">Hydrolase</keyword>
<dbReference type="Gene3D" id="3.20.20.80">
    <property type="entry name" value="Glycosidases"/>
    <property type="match status" value="1"/>
</dbReference>
<evidence type="ECO:0000256" key="8">
    <source>
        <dbReference type="RuleBase" id="RU361153"/>
    </source>
</evidence>
<dbReference type="KEGG" id="ral:Rumal_1845"/>
<name>E6UAC1_RUMA7</name>
<comment type="similarity">
    <text evidence="8">Belongs to the glycosyl hydrolase 5 (cellulase A) family.</text>
</comment>
<evidence type="ECO:0000256" key="6">
    <source>
        <dbReference type="ARBA" id="ARBA00023295"/>
    </source>
</evidence>
<dbReference type="OrthoDB" id="154460at2"/>
<evidence type="ECO:0000256" key="4">
    <source>
        <dbReference type="ARBA" id="ARBA00023001"/>
    </source>
</evidence>
<dbReference type="Proteomes" id="UP000006919">
    <property type="component" value="Chromosome"/>
</dbReference>
<dbReference type="InterPro" id="IPR017853">
    <property type="entry name" value="GH"/>
</dbReference>
<evidence type="ECO:0000256" key="7">
    <source>
        <dbReference type="ARBA" id="ARBA00023326"/>
    </source>
</evidence>
<dbReference type="PANTHER" id="PTHR34142">
    <property type="entry name" value="ENDO-BETA-1,4-GLUCANASE A"/>
    <property type="match status" value="1"/>
</dbReference>
<evidence type="ECO:0000259" key="9">
    <source>
        <dbReference type="Pfam" id="PF00150"/>
    </source>
</evidence>
<dbReference type="GO" id="GO:0008810">
    <property type="term" value="F:cellulase activity"/>
    <property type="evidence" value="ECO:0007669"/>
    <property type="project" value="UniProtKB-EC"/>
</dbReference>
<dbReference type="SMR" id="E6UAC1"/>
<dbReference type="PANTHER" id="PTHR34142:SF1">
    <property type="entry name" value="GLYCOSIDE HYDROLASE FAMILY 5 DOMAIN-CONTAINING PROTEIN"/>
    <property type="match status" value="1"/>
</dbReference>
<keyword evidence="5" id="KW-0119">Carbohydrate metabolism</keyword>
<dbReference type="EMBL" id="CP002403">
    <property type="protein sequence ID" value="ADU22343.1"/>
    <property type="molecule type" value="Genomic_DNA"/>
</dbReference>
<dbReference type="PROSITE" id="PS00659">
    <property type="entry name" value="GLYCOSYL_HYDROL_F5"/>
    <property type="match status" value="1"/>
</dbReference>
<evidence type="ECO:0000256" key="1">
    <source>
        <dbReference type="ARBA" id="ARBA00000966"/>
    </source>
</evidence>
<reference evidence="10 11" key="1">
    <citation type="journal article" date="2011" name="J. Bacteriol.">
        <title>Complete genome of the cellulolytic ruminal bacterium Ruminococcus albus 7.</title>
        <authorList>
            <person name="Suen G."/>
            <person name="Stevenson D.M."/>
            <person name="Bruce D.C."/>
            <person name="Chertkov O."/>
            <person name="Copeland A."/>
            <person name="Cheng J.F."/>
            <person name="Detter C."/>
            <person name="Detter J.C."/>
            <person name="Goodwin L.A."/>
            <person name="Han C.S."/>
            <person name="Hauser L.J."/>
            <person name="Ivanova N.N."/>
            <person name="Kyrpides N.C."/>
            <person name="Land M.L."/>
            <person name="Lapidus A."/>
            <person name="Lucas S."/>
            <person name="Ovchinnikova G."/>
            <person name="Pitluck S."/>
            <person name="Tapia R."/>
            <person name="Woyke T."/>
            <person name="Boyum J."/>
            <person name="Mead D."/>
            <person name="Weimer P.J."/>
        </authorList>
    </citation>
    <scope>NUCLEOTIDE SEQUENCE [LARGE SCALE GENOMIC DNA]</scope>
    <source>
        <strain evidence="11">ATCC 27210 / DSM 20455 / JCM 14654 / NCDO 2250 / 7</strain>
    </source>
</reference>
<dbReference type="EC" id="3.2.1.4" evidence="2"/>
<dbReference type="InterPro" id="IPR001547">
    <property type="entry name" value="Glyco_hydro_5"/>
</dbReference>
<dbReference type="eggNOG" id="COG2730">
    <property type="taxonomic scope" value="Bacteria"/>
</dbReference>
<evidence type="ECO:0000313" key="10">
    <source>
        <dbReference type="EMBL" id="ADU22343.1"/>
    </source>
</evidence>
<keyword evidence="7" id="KW-0624">Polysaccharide degradation</keyword>
<organism evidence="10 11">
    <name type="scientific">Ruminococcus albus (strain ATCC 27210 / DSM 20455 / JCM 14654 / NCDO 2250 / 7)</name>
    <dbReference type="NCBI Taxonomy" id="697329"/>
    <lineage>
        <taxon>Bacteria</taxon>
        <taxon>Bacillati</taxon>
        <taxon>Bacillota</taxon>
        <taxon>Clostridia</taxon>
        <taxon>Eubacteriales</taxon>
        <taxon>Oscillospiraceae</taxon>
        <taxon>Ruminococcus</taxon>
    </lineage>
</organism>
<dbReference type="AlphaFoldDB" id="E6UAC1"/>